<dbReference type="GO" id="GO:0005737">
    <property type="term" value="C:cytoplasm"/>
    <property type="evidence" value="ECO:0007669"/>
    <property type="project" value="InterPro"/>
</dbReference>
<dbReference type="Pfam" id="PF00883">
    <property type="entry name" value="Peptidase_M17"/>
    <property type="match status" value="1"/>
</dbReference>
<dbReference type="InterPro" id="IPR000819">
    <property type="entry name" value="Peptidase_M17_C"/>
</dbReference>
<dbReference type="PANTHER" id="PTHR11963">
    <property type="entry name" value="LEUCINE AMINOPEPTIDASE-RELATED"/>
    <property type="match status" value="1"/>
</dbReference>
<evidence type="ECO:0000256" key="4">
    <source>
        <dbReference type="ARBA" id="ARBA00022801"/>
    </source>
</evidence>
<evidence type="ECO:0000256" key="1">
    <source>
        <dbReference type="ARBA" id="ARBA00009528"/>
    </source>
</evidence>
<keyword evidence="4" id="KW-0378">Hydrolase</keyword>
<feature type="domain" description="Cytosol aminopeptidase" evidence="5">
    <location>
        <begin position="1"/>
        <end position="77"/>
    </location>
</feature>
<name>A0A1S3IZL9_LINAN</name>
<accession>A0A1S3IZL9</accession>
<evidence type="ECO:0000256" key="3">
    <source>
        <dbReference type="ARBA" id="ARBA00022670"/>
    </source>
</evidence>
<keyword evidence="2" id="KW-0031">Aminopeptidase</keyword>
<reference evidence="7" key="1">
    <citation type="submission" date="2025-08" db="UniProtKB">
        <authorList>
            <consortium name="RefSeq"/>
        </authorList>
    </citation>
    <scope>IDENTIFICATION</scope>
    <source>
        <tissue evidence="7">Gonads</tissue>
    </source>
</reference>
<sequence>MPLWDCYTKQITESQLADLNNISGGRSAGACTAAAFLKEFVKNEHWAHLDIAGVMKNKSEISYLNKGMAGRPTRTIIEFLRNFKI</sequence>
<evidence type="ECO:0000313" key="7">
    <source>
        <dbReference type="RefSeq" id="XP_013403640.1"/>
    </source>
</evidence>
<evidence type="ECO:0000313" key="6">
    <source>
        <dbReference type="Proteomes" id="UP000085678"/>
    </source>
</evidence>
<keyword evidence="6" id="KW-1185">Reference proteome</keyword>
<dbReference type="InterPro" id="IPR011356">
    <property type="entry name" value="Leucine_aapep/pepB"/>
</dbReference>
<dbReference type="Gene3D" id="3.40.630.10">
    <property type="entry name" value="Zn peptidases"/>
    <property type="match status" value="1"/>
</dbReference>
<dbReference type="GO" id="GO:0006508">
    <property type="term" value="P:proteolysis"/>
    <property type="evidence" value="ECO:0007669"/>
    <property type="project" value="UniProtKB-KW"/>
</dbReference>
<proteinExistence type="inferred from homology"/>
<dbReference type="STRING" id="7574.A0A1S3IZL9"/>
<dbReference type="GO" id="GO:0070006">
    <property type="term" value="F:metalloaminopeptidase activity"/>
    <property type="evidence" value="ECO:0007669"/>
    <property type="project" value="InterPro"/>
</dbReference>
<organism evidence="6 7">
    <name type="scientific">Lingula anatina</name>
    <name type="common">Brachiopod</name>
    <name type="synonym">Lingula unguis</name>
    <dbReference type="NCBI Taxonomy" id="7574"/>
    <lineage>
        <taxon>Eukaryota</taxon>
        <taxon>Metazoa</taxon>
        <taxon>Spiralia</taxon>
        <taxon>Lophotrochozoa</taxon>
        <taxon>Brachiopoda</taxon>
        <taxon>Linguliformea</taxon>
        <taxon>Lingulata</taxon>
        <taxon>Lingulida</taxon>
        <taxon>Linguloidea</taxon>
        <taxon>Lingulidae</taxon>
        <taxon>Lingula</taxon>
    </lineage>
</organism>
<dbReference type="GeneID" id="106168929"/>
<evidence type="ECO:0000256" key="2">
    <source>
        <dbReference type="ARBA" id="ARBA00022438"/>
    </source>
</evidence>
<gene>
    <name evidence="7" type="primary">LOC106168929</name>
</gene>
<dbReference type="RefSeq" id="XP_013403640.1">
    <property type="nucleotide sequence ID" value="XM_013548186.1"/>
</dbReference>
<dbReference type="PANTHER" id="PTHR11963:SF23">
    <property type="entry name" value="CYTOSOL AMINOPEPTIDASE"/>
    <property type="match status" value="1"/>
</dbReference>
<keyword evidence="3" id="KW-0645">Protease</keyword>
<comment type="similarity">
    <text evidence="1">Belongs to the peptidase M17 family.</text>
</comment>
<protein>
    <submittedName>
        <fullName evidence="7">Cytosol aminopeptidase-like</fullName>
    </submittedName>
</protein>
<dbReference type="OrthoDB" id="412814at2759"/>
<dbReference type="GO" id="GO:0030145">
    <property type="term" value="F:manganese ion binding"/>
    <property type="evidence" value="ECO:0007669"/>
    <property type="project" value="InterPro"/>
</dbReference>
<dbReference type="AlphaFoldDB" id="A0A1S3IZL9"/>
<dbReference type="SUPFAM" id="SSF53187">
    <property type="entry name" value="Zn-dependent exopeptidases"/>
    <property type="match status" value="1"/>
</dbReference>
<dbReference type="Proteomes" id="UP000085678">
    <property type="component" value="Unplaced"/>
</dbReference>
<evidence type="ECO:0000259" key="5">
    <source>
        <dbReference type="Pfam" id="PF00883"/>
    </source>
</evidence>
<dbReference type="InParanoid" id="A0A1S3IZL9"/>
<dbReference type="KEGG" id="lak:106168929"/>